<dbReference type="GeneID" id="39474088"/>
<name>A0AAD0M7H3_PSEAV</name>
<dbReference type="AlphaFoldDB" id="A0AAD0M7H3"/>
<organism evidence="1 2">
    <name type="scientific">Pseudomonas amygdali pv. lachrymans str. M301315</name>
    <dbReference type="NCBI Taxonomy" id="629260"/>
    <lineage>
        <taxon>Bacteria</taxon>
        <taxon>Pseudomonadati</taxon>
        <taxon>Pseudomonadota</taxon>
        <taxon>Gammaproteobacteria</taxon>
        <taxon>Pseudomonadales</taxon>
        <taxon>Pseudomonadaceae</taxon>
        <taxon>Pseudomonas</taxon>
        <taxon>Pseudomonas amygdali</taxon>
    </lineage>
</organism>
<evidence type="ECO:0000313" key="2">
    <source>
        <dbReference type="Proteomes" id="UP000006426"/>
    </source>
</evidence>
<sequence>MTSPITLTGKKSGKSITQIALADCDADTSNETIIIAPDKLKAALWEPEVDDSPESPEEWGGWHWSFQLEDGTQANLSNDRRGGSNWTLWVTDTADTQKVLDVLLDVIAASGFRASTRGF</sequence>
<dbReference type="RefSeq" id="WP_005742174.1">
    <property type="nucleotide sequence ID" value="NZ_CP031226.1"/>
</dbReference>
<accession>A0AAD0M7H3</accession>
<dbReference type="Proteomes" id="UP000006426">
    <property type="component" value="Plasmid pmppla107"/>
</dbReference>
<protein>
    <submittedName>
        <fullName evidence="1">Uncharacterized protein</fullName>
    </submittedName>
</protein>
<geneLocation type="plasmid" evidence="2">
    <name>pmppla107</name>
</geneLocation>
<gene>
    <name evidence="1" type="ORF">PLA107_030735</name>
</gene>
<dbReference type="EMBL" id="CP031226">
    <property type="protein sequence ID" value="AXH59603.1"/>
    <property type="molecule type" value="Genomic_DNA"/>
</dbReference>
<keyword evidence="1" id="KW-0614">Plasmid</keyword>
<evidence type="ECO:0000313" key="1">
    <source>
        <dbReference type="EMBL" id="AXH59603.1"/>
    </source>
</evidence>
<reference evidence="1 2" key="1">
    <citation type="journal article" date="2011" name="PLoS Pathog.">
        <title>Dynamic evolution of pathogenicity revealed by sequencing and comparative genomics of 19 Pseudomonas syringae isolates.</title>
        <authorList>
            <person name="Baltrus D.A."/>
            <person name="Nishimura M.T."/>
            <person name="Romanchuk A."/>
            <person name="Chang J.H."/>
            <person name="Mukhtar M.S."/>
            <person name="Cherkis K."/>
            <person name="Roach J."/>
            <person name="Grant S.R."/>
            <person name="Jones C.D."/>
            <person name="Dangl J.L."/>
        </authorList>
    </citation>
    <scope>NUCLEOTIDE SEQUENCE [LARGE SCALE GENOMIC DNA]</scope>
    <source>
        <strain evidence="1 2">M301315</strain>
    </source>
</reference>
<proteinExistence type="predicted"/>